<dbReference type="GO" id="GO:0015276">
    <property type="term" value="F:ligand-gated monoatomic ion channel activity"/>
    <property type="evidence" value="ECO:0007669"/>
    <property type="project" value="InterPro"/>
</dbReference>
<dbReference type="PANTHER" id="PTHR42643">
    <property type="entry name" value="IONOTROPIC RECEPTOR 20A-RELATED"/>
    <property type="match status" value="1"/>
</dbReference>
<dbReference type="PANTHER" id="PTHR42643:SF24">
    <property type="entry name" value="IONOTROPIC RECEPTOR 60A"/>
    <property type="match status" value="1"/>
</dbReference>
<dbReference type="AlphaFoldDB" id="A0A834IMA4"/>
<evidence type="ECO:0000256" key="2">
    <source>
        <dbReference type="ARBA" id="ARBA00008685"/>
    </source>
</evidence>
<dbReference type="SUPFAM" id="SSF53850">
    <property type="entry name" value="Periplasmic binding protein-like II"/>
    <property type="match status" value="1"/>
</dbReference>
<evidence type="ECO:0000256" key="8">
    <source>
        <dbReference type="ARBA" id="ARBA00023180"/>
    </source>
</evidence>
<keyword evidence="3" id="KW-1003">Cell membrane</keyword>
<dbReference type="Proteomes" id="UP000625711">
    <property type="component" value="Unassembled WGS sequence"/>
</dbReference>
<dbReference type="InterPro" id="IPR001320">
    <property type="entry name" value="Iontro_rcpt_C"/>
</dbReference>
<dbReference type="EMBL" id="JAACXV010000251">
    <property type="protein sequence ID" value="KAF7281238.1"/>
    <property type="molecule type" value="Genomic_DNA"/>
</dbReference>
<reference evidence="12" key="1">
    <citation type="submission" date="2020-08" db="EMBL/GenBank/DDBJ databases">
        <title>Genome sequencing and assembly of the red palm weevil Rhynchophorus ferrugineus.</title>
        <authorList>
            <person name="Dias G.B."/>
            <person name="Bergman C.M."/>
            <person name="Manee M."/>
        </authorList>
    </citation>
    <scope>NUCLEOTIDE SEQUENCE</scope>
    <source>
        <strain evidence="12">AA-2017</strain>
        <tissue evidence="12">Whole larva</tissue>
    </source>
</reference>
<keyword evidence="7" id="KW-0675">Receptor</keyword>
<evidence type="ECO:0000256" key="3">
    <source>
        <dbReference type="ARBA" id="ARBA00022475"/>
    </source>
</evidence>
<feature type="transmembrane region" description="Helical" evidence="9">
    <location>
        <begin position="198"/>
        <end position="214"/>
    </location>
</feature>
<dbReference type="Gene3D" id="3.40.190.10">
    <property type="entry name" value="Periplasmic binding protein-like II"/>
    <property type="match status" value="1"/>
</dbReference>
<evidence type="ECO:0000256" key="1">
    <source>
        <dbReference type="ARBA" id="ARBA00004651"/>
    </source>
</evidence>
<comment type="subcellular location">
    <subcellularLocation>
        <location evidence="1">Cell membrane</location>
        <topology evidence="1">Multi-pass membrane protein</topology>
    </subcellularLocation>
</comment>
<keyword evidence="6 9" id="KW-0472">Membrane</keyword>
<organism evidence="12 13">
    <name type="scientific">Rhynchophorus ferrugineus</name>
    <name type="common">Red palm weevil</name>
    <name type="synonym">Curculio ferrugineus</name>
    <dbReference type="NCBI Taxonomy" id="354439"/>
    <lineage>
        <taxon>Eukaryota</taxon>
        <taxon>Metazoa</taxon>
        <taxon>Ecdysozoa</taxon>
        <taxon>Arthropoda</taxon>
        <taxon>Hexapoda</taxon>
        <taxon>Insecta</taxon>
        <taxon>Pterygota</taxon>
        <taxon>Neoptera</taxon>
        <taxon>Endopterygota</taxon>
        <taxon>Coleoptera</taxon>
        <taxon>Polyphaga</taxon>
        <taxon>Cucujiformia</taxon>
        <taxon>Curculionidae</taxon>
        <taxon>Dryophthorinae</taxon>
        <taxon>Rhynchophorus</taxon>
    </lineage>
</organism>
<evidence type="ECO:0000259" key="11">
    <source>
        <dbReference type="Pfam" id="PF00060"/>
    </source>
</evidence>
<comment type="similarity">
    <text evidence="2">Belongs to the glutamate-gated ion channel (TC 1.A.10.1) family.</text>
</comment>
<feature type="signal peptide" evidence="10">
    <location>
        <begin position="1"/>
        <end position="17"/>
    </location>
</feature>
<proteinExistence type="inferred from homology"/>
<name>A0A834IMA4_RHYFE</name>
<protein>
    <recommendedName>
        <fullName evidence="11">Ionotropic glutamate receptor C-terminal domain-containing protein</fullName>
    </recommendedName>
</protein>
<evidence type="ECO:0000313" key="13">
    <source>
        <dbReference type="Proteomes" id="UP000625711"/>
    </source>
</evidence>
<keyword evidence="10" id="KW-0732">Signal</keyword>
<evidence type="ECO:0000313" key="12">
    <source>
        <dbReference type="EMBL" id="KAF7281238.1"/>
    </source>
</evidence>
<feature type="domain" description="Ionotropic glutamate receptor C-terminal" evidence="11">
    <location>
        <begin position="164"/>
        <end position="441"/>
    </location>
</feature>
<sequence length="563" mass="63958">MGLADVILLGLTSLCLNSTCRDDDANILRNYNRFQSLKEDLKHENLRITTLKNGPLSGYQFENGTLAGTGVAFDIIKILQHEYGFNYTLVPPDDGVFEPPDGINGGVKNMLVNKQVDVAAAFLPMQYNDVVDYSRSLDTAQWVVLMRRPKESATGSGLLAPFTATVWTLIIISLLAVGPILYVIMFLRARMCNDAEEVVFSLPACMWFVYGALLKQGSTLNPRTDSSRILFSTWWIFITILTAFYTANLTAFLTLSKFTLPISEPKDIMKKQYKWVTNKGNGIVEELYNSREYSSGDGKSLFEEIGLPRIQVDADEDIILMDYVTKQNFMYIRERTVLQSLMYEDYKEKTKANTTESARCTYVITDFPVCTFPRAFAFTSKFKYKPLFDLTIQHLSESGITEFKQREFLPDTTICPLNLGNKERRLRNTDLIMTYMIVGGGLVISTVIFAIELIIHYFNVYDCCKKRLRKGLRHNDQKLFASSNRHLTDNIVTFSNAFEPTKHFITPPPSYQTLFGPPLVPKGAHCSKKFINGRDYWVVNDKNGVTSLIPQRAPSALLFQYTH</sequence>
<dbReference type="Gene3D" id="1.10.287.70">
    <property type="match status" value="1"/>
</dbReference>
<evidence type="ECO:0000256" key="7">
    <source>
        <dbReference type="ARBA" id="ARBA00023170"/>
    </source>
</evidence>
<feature type="transmembrane region" description="Helical" evidence="9">
    <location>
        <begin position="432"/>
        <end position="458"/>
    </location>
</feature>
<comment type="caution">
    <text evidence="12">The sequence shown here is derived from an EMBL/GenBank/DDBJ whole genome shotgun (WGS) entry which is preliminary data.</text>
</comment>
<dbReference type="InterPro" id="IPR052192">
    <property type="entry name" value="Insect_Ionotropic_Sensory_Rcpt"/>
</dbReference>
<dbReference type="GO" id="GO:0050906">
    <property type="term" value="P:detection of stimulus involved in sensory perception"/>
    <property type="evidence" value="ECO:0007669"/>
    <property type="project" value="UniProtKB-ARBA"/>
</dbReference>
<dbReference type="OrthoDB" id="5984008at2759"/>
<dbReference type="GO" id="GO:0005886">
    <property type="term" value="C:plasma membrane"/>
    <property type="evidence" value="ECO:0007669"/>
    <property type="project" value="UniProtKB-SubCell"/>
</dbReference>
<evidence type="ECO:0000256" key="4">
    <source>
        <dbReference type="ARBA" id="ARBA00022692"/>
    </source>
</evidence>
<accession>A0A834IMA4</accession>
<feature type="transmembrane region" description="Helical" evidence="9">
    <location>
        <begin position="234"/>
        <end position="255"/>
    </location>
</feature>
<feature type="chain" id="PRO_5032282865" description="Ionotropic glutamate receptor C-terminal domain-containing protein" evidence="10">
    <location>
        <begin position="18"/>
        <end position="563"/>
    </location>
</feature>
<feature type="transmembrane region" description="Helical" evidence="9">
    <location>
        <begin position="166"/>
        <end position="186"/>
    </location>
</feature>
<dbReference type="Pfam" id="PF00060">
    <property type="entry name" value="Lig_chan"/>
    <property type="match status" value="1"/>
</dbReference>
<keyword evidence="13" id="KW-1185">Reference proteome</keyword>
<evidence type="ECO:0000256" key="5">
    <source>
        <dbReference type="ARBA" id="ARBA00022989"/>
    </source>
</evidence>
<gene>
    <name evidence="12" type="ORF">GWI33_005025</name>
</gene>
<evidence type="ECO:0000256" key="9">
    <source>
        <dbReference type="SAM" id="Phobius"/>
    </source>
</evidence>
<keyword evidence="8" id="KW-0325">Glycoprotein</keyword>
<evidence type="ECO:0000256" key="6">
    <source>
        <dbReference type="ARBA" id="ARBA00023136"/>
    </source>
</evidence>
<evidence type="ECO:0000256" key="10">
    <source>
        <dbReference type="SAM" id="SignalP"/>
    </source>
</evidence>
<keyword evidence="5 9" id="KW-1133">Transmembrane helix</keyword>
<keyword evidence="4 9" id="KW-0812">Transmembrane</keyword>